<comment type="caution">
    <text evidence="2">The sequence shown here is derived from an EMBL/GenBank/DDBJ whole genome shotgun (WGS) entry which is preliminary data.</text>
</comment>
<evidence type="ECO:0000313" key="2">
    <source>
        <dbReference type="EMBL" id="MEX6688816.1"/>
    </source>
</evidence>
<evidence type="ECO:0000313" key="3">
    <source>
        <dbReference type="Proteomes" id="UP001560573"/>
    </source>
</evidence>
<name>A0ABV3ZIC1_9BACT</name>
<feature type="non-terminal residue" evidence="2">
    <location>
        <position position="1"/>
    </location>
</feature>
<keyword evidence="1" id="KW-1133">Transmembrane helix</keyword>
<keyword evidence="1" id="KW-0812">Transmembrane</keyword>
<feature type="transmembrane region" description="Helical" evidence="1">
    <location>
        <begin position="56"/>
        <end position="80"/>
    </location>
</feature>
<dbReference type="EMBL" id="JAULBC010000005">
    <property type="protein sequence ID" value="MEX6688816.1"/>
    <property type="molecule type" value="Genomic_DNA"/>
</dbReference>
<accession>A0ABV3ZIC1</accession>
<dbReference type="RefSeq" id="WP_369330226.1">
    <property type="nucleotide sequence ID" value="NZ_JAULBC010000005.1"/>
</dbReference>
<proteinExistence type="predicted"/>
<sequence>AMLSMLLNGDCLNQKAFLAMEQRLLNIWHGNGVLLSLYLANRDQYNSVSAHEGQTAAIAGVALTLPEAVFFAALYSLAIFYRHRPELHMRFMCSTAFLLINPALGRMFRTYFGFTPGFAISSLIVLALVGVIMIVDSSRTKRISPFTLVFSLLLLHRIIWQLRDTPFWQAIGSVIAKIF</sequence>
<organism evidence="2 3">
    <name type="scientific">Danxiaibacter flavus</name>
    <dbReference type="NCBI Taxonomy" id="3049108"/>
    <lineage>
        <taxon>Bacteria</taxon>
        <taxon>Pseudomonadati</taxon>
        <taxon>Bacteroidota</taxon>
        <taxon>Chitinophagia</taxon>
        <taxon>Chitinophagales</taxon>
        <taxon>Chitinophagaceae</taxon>
        <taxon>Danxiaibacter</taxon>
    </lineage>
</organism>
<feature type="transmembrane region" description="Helical" evidence="1">
    <location>
        <begin position="111"/>
        <end position="135"/>
    </location>
</feature>
<gene>
    <name evidence="2" type="ORF">QTN47_15015</name>
</gene>
<feature type="transmembrane region" description="Helical" evidence="1">
    <location>
        <begin position="142"/>
        <end position="160"/>
    </location>
</feature>
<keyword evidence="1" id="KW-0472">Membrane</keyword>
<dbReference type="Proteomes" id="UP001560573">
    <property type="component" value="Unassembled WGS sequence"/>
</dbReference>
<keyword evidence="3" id="KW-1185">Reference proteome</keyword>
<reference evidence="2 3" key="1">
    <citation type="submission" date="2023-07" db="EMBL/GenBank/DDBJ databases">
        <authorList>
            <person name="Lian W.-H."/>
        </authorList>
    </citation>
    <scope>NUCLEOTIDE SEQUENCE [LARGE SCALE GENOMIC DNA]</scope>
    <source>
        <strain evidence="2 3">SYSU DXS3180</strain>
    </source>
</reference>
<evidence type="ECO:0000256" key="1">
    <source>
        <dbReference type="SAM" id="Phobius"/>
    </source>
</evidence>
<protein>
    <submittedName>
        <fullName evidence="2">Uncharacterized protein</fullName>
    </submittedName>
</protein>